<evidence type="ECO:0000313" key="1">
    <source>
        <dbReference type="EMBL" id="OIR16577.1"/>
    </source>
</evidence>
<protein>
    <submittedName>
        <fullName evidence="1">Uncharacterized protein</fullName>
    </submittedName>
</protein>
<dbReference type="Proteomes" id="UP000183815">
    <property type="component" value="Unassembled WGS sequence"/>
</dbReference>
<organism evidence="1 2">
    <name type="scientific">Marine Group III euryarchaeote CG-Bathy1</name>
    <dbReference type="NCBI Taxonomy" id="1889001"/>
    <lineage>
        <taxon>Archaea</taxon>
        <taxon>Methanobacteriati</taxon>
        <taxon>Thermoplasmatota</taxon>
        <taxon>Thermoplasmata</taxon>
        <taxon>Candidatus Thermoprofundales</taxon>
    </lineage>
</organism>
<dbReference type="EMBL" id="MIYU01000012">
    <property type="protein sequence ID" value="OIR16577.1"/>
    <property type="molecule type" value="Genomic_DNA"/>
</dbReference>
<comment type="caution">
    <text evidence="1">The sequence shown here is derived from an EMBL/GenBank/DDBJ whole genome shotgun (WGS) entry which is preliminary data.</text>
</comment>
<evidence type="ECO:0000313" key="2">
    <source>
        <dbReference type="Proteomes" id="UP000183815"/>
    </source>
</evidence>
<sequence>MASKDWIKYMIDKQKGTASKAAALEEGQKEGYSAAMDSKDDVDRDAILEEIKKNKWDEANKVMKEVRTISESILKQKTKDERNEVMLQTREIARKAGRKAAWIIGWEQGWKKGWDEKLNSN</sequence>
<reference evidence="1 2" key="1">
    <citation type="submission" date="2016-08" db="EMBL/GenBank/DDBJ databases">
        <title>New Insights into Marine Group III Euryarchaeota, from dark to light.</title>
        <authorList>
            <person name="Haro-Moreno J.M."/>
            <person name="Rodriguez-Valera F."/>
            <person name="Lopez-Garcia P."/>
            <person name="Moreira D."/>
            <person name="Martin-Cuadrado A.B."/>
        </authorList>
    </citation>
    <scope>NUCLEOTIDE SEQUENCE [LARGE SCALE GENOMIC DNA]</scope>
    <source>
        <strain evidence="1">CG-Bathy1</strain>
    </source>
</reference>
<name>A0A1J5T6T5_9ARCH</name>
<accession>A0A1J5T6T5</accession>
<gene>
    <name evidence="1" type="ORF">BEU04_01160</name>
</gene>
<proteinExistence type="predicted"/>
<dbReference type="AlphaFoldDB" id="A0A1J5T6T5"/>